<dbReference type="CDD" id="cd07561">
    <property type="entry name" value="Peptidase_S41_CPP_like"/>
    <property type="match status" value="1"/>
</dbReference>
<proteinExistence type="predicted"/>
<dbReference type="Proteomes" id="UP000468443">
    <property type="component" value="Unassembled WGS sequence"/>
</dbReference>
<dbReference type="Pfam" id="PF03572">
    <property type="entry name" value="Peptidase_S41"/>
    <property type="match status" value="1"/>
</dbReference>
<dbReference type="AlphaFoldDB" id="A0A6P0UEC7"/>
<accession>A0A6P0UEC7</accession>
<dbReference type="GO" id="GO:0006508">
    <property type="term" value="P:proteolysis"/>
    <property type="evidence" value="ECO:0007669"/>
    <property type="project" value="UniProtKB-KW"/>
</dbReference>
<evidence type="ECO:0000259" key="2">
    <source>
        <dbReference type="Pfam" id="PF18294"/>
    </source>
</evidence>
<dbReference type="GO" id="GO:0007165">
    <property type="term" value="P:signal transduction"/>
    <property type="evidence" value="ECO:0007669"/>
    <property type="project" value="TreeGrafter"/>
</dbReference>
<evidence type="ECO:0000313" key="4">
    <source>
        <dbReference type="Proteomes" id="UP000468443"/>
    </source>
</evidence>
<keyword evidence="3" id="KW-0378">Hydrolase</keyword>
<dbReference type="InterPro" id="IPR041613">
    <property type="entry name" value="Pept_S41_N"/>
</dbReference>
<dbReference type="GO" id="GO:0004175">
    <property type="term" value="F:endopeptidase activity"/>
    <property type="evidence" value="ECO:0007669"/>
    <property type="project" value="TreeGrafter"/>
</dbReference>
<comment type="caution">
    <text evidence="3">The sequence shown here is derived from an EMBL/GenBank/DDBJ whole genome shotgun (WGS) entry which is preliminary data.</text>
</comment>
<sequence length="485" mass="54589">MKKNLVLLLGVFFVILGCNKDDDNVNPTSTDLATQDFMWKSMNLWYFWQAEVDNLSDTRFSTDQEYTEFLQSETDPAAFFDNRLRYFEDRFSTYASDYSEFTDFLSGVSKSNGLSFGLIALDNDNVVGYVRYVTPNSDAASKNIFRGEFFTGVDGQTLNLNNYIDLLFGENDTYTLNMADLVNDTFTPNGKEVTLTKIEGFQENPIFIVNTFDISGQKIGYIYYNRFLNEFDEELNTAFGQLKAQGITDLVLDLRYNPGGSVNTTRLLASMIYGTNTNNLFIKQRWNPKIQASFDASQLEDYFADRTGEGTPINTLNLSRVYIITTGRSASASELIINGLDPYMDVIQVGTTTTGKNEFSLTMVDDPKRSGAPYVYSPSRESFINPDNQWALQPLVGRNENSVGFSDYTSGFVPEIVLEEDLANLGILGDPNEPLLARALEEITGLSGKRDFTVRSPARPFTDTDDFTPVKDRMILDKPIDLTIK</sequence>
<keyword evidence="4" id="KW-1185">Reference proteome</keyword>
<dbReference type="GO" id="GO:0008236">
    <property type="term" value="F:serine-type peptidase activity"/>
    <property type="evidence" value="ECO:0007669"/>
    <property type="project" value="InterPro"/>
</dbReference>
<dbReference type="PANTHER" id="PTHR32060:SF30">
    <property type="entry name" value="CARBOXY-TERMINAL PROCESSING PROTEASE CTPA"/>
    <property type="match status" value="1"/>
</dbReference>
<dbReference type="Gene3D" id="3.30.750.170">
    <property type="match status" value="1"/>
</dbReference>
<organism evidence="3 4">
    <name type="scientific">Muriicola jejuensis</name>
    <dbReference type="NCBI Taxonomy" id="504488"/>
    <lineage>
        <taxon>Bacteria</taxon>
        <taxon>Pseudomonadati</taxon>
        <taxon>Bacteroidota</taxon>
        <taxon>Flavobacteriia</taxon>
        <taxon>Flavobacteriales</taxon>
        <taxon>Flavobacteriaceae</taxon>
        <taxon>Muriicola</taxon>
    </lineage>
</organism>
<dbReference type="GO" id="GO:0030288">
    <property type="term" value="C:outer membrane-bounded periplasmic space"/>
    <property type="evidence" value="ECO:0007669"/>
    <property type="project" value="TreeGrafter"/>
</dbReference>
<dbReference type="InterPro" id="IPR036034">
    <property type="entry name" value="PDZ_sf"/>
</dbReference>
<dbReference type="InterPro" id="IPR005151">
    <property type="entry name" value="Tail-specific_protease"/>
</dbReference>
<dbReference type="SUPFAM" id="SSF52096">
    <property type="entry name" value="ClpP/crotonase"/>
    <property type="match status" value="1"/>
</dbReference>
<feature type="domain" description="Peptidase S41 N-terminal" evidence="2">
    <location>
        <begin position="34"/>
        <end position="92"/>
    </location>
</feature>
<dbReference type="InterPro" id="IPR029045">
    <property type="entry name" value="ClpP/crotonase-like_dom_sf"/>
</dbReference>
<dbReference type="PROSITE" id="PS51257">
    <property type="entry name" value="PROKAR_LIPOPROTEIN"/>
    <property type="match status" value="1"/>
</dbReference>
<gene>
    <name evidence="3" type="ORF">GWK09_10675</name>
</gene>
<keyword evidence="3" id="KW-0645">Protease</keyword>
<dbReference type="Gene3D" id="3.90.226.10">
    <property type="entry name" value="2-enoyl-CoA Hydratase, Chain A, domain 1"/>
    <property type="match status" value="1"/>
</dbReference>
<evidence type="ECO:0000313" key="3">
    <source>
        <dbReference type="EMBL" id="NER10982.1"/>
    </source>
</evidence>
<dbReference type="Pfam" id="PF18294">
    <property type="entry name" value="Pept_S41_N"/>
    <property type="match status" value="1"/>
</dbReference>
<dbReference type="PANTHER" id="PTHR32060">
    <property type="entry name" value="TAIL-SPECIFIC PROTEASE"/>
    <property type="match status" value="1"/>
</dbReference>
<dbReference type="Gene3D" id="2.30.42.10">
    <property type="match status" value="1"/>
</dbReference>
<reference evidence="3 4" key="1">
    <citation type="submission" date="2020-01" db="EMBL/GenBank/DDBJ databases">
        <title>Muriicola jejuensis KCTC 22299.</title>
        <authorList>
            <person name="Wang G."/>
        </authorList>
    </citation>
    <scope>NUCLEOTIDE SEQUENCE [LARGE SCALE GENOMIC DNA]</scope>
    <source>
        <strain evidence="3 4">KCTC 22299</strain>
    </source>
</reference>
<feature type="domain" description="Tail specific protease" evidence="1">
    <location>
        <begin position="218"/>
        <end position="361"/>
    </location>
</feature>
<evidence type="ECO:0000259" key="1">
    <source>
        <dbReference type="Pfam" id="PF03572"/>
    </source>
</evidence>
<name>A0A6P0UEC7_9FLAO</name>
<dbReference type="EMBL" id="JAABOP010000002">
    <property type="protein sequence ID" value="NER10982.1"/>
    <property type="molecule type" value="Genomic_DNA"/>
</dbReference>
<protein>
    <submittedName>
        <fullName evidence="3">Carboxyl-terminal protease</fullName>
    </submittedName>
</protein>
<dbReference type="RefSeq" id="WP_163693381.1">
    <property type="nucleotide sequence ID" value="NZ_FXTW01000002.1"/>
</dbReference>